<gene>
    <name evidence="1" type="ORF">F0562_017968</name>
</gene>
<sequence>MMAIESAVDVDGDAIGGVDGDYGGAAGEMKMKSLDSMGVESVMMVVLVQRWCGLGFGSGAVVRDDGCGGGHSDGRWCSDGVRERWRCWSTV</sequence>
<accession>A0A5J4ZA23</accession>
<proteinExistence type="predicted"/>
<name>A0A5J4ZA23_9ASTE</name>
<evidence type="ECO:0000313" key="1">
    <source>
        <dbReference type="EMBL" id="KAA8514789.1"/>
    </source>
</evidence>
<reference evidence="1 2" key="1">
    <citation type="submission" date="2019-09" db="EMBL/GenBank/DDBJ databases">
        <title>A chromosome-level genome assembly of the Chinese tupelo Nyssa sinensis.</title>
        <authorList>
            <person name="Yang X."/>
            <person name="Kang M."/>
            <person name="Yang Y."/>
            <person name="Xiong H."/>
            <person name="Wang M."/>
            <person name="Zhang Z."/>
            <person name="Wang Z."/>
            <person name="Wu H."/>
            <person name="Ma T."/>
            <person name="Liu J."/>
            <person name="Xi Z."/>
        </authorList>
    </citation>
    <scope>NUCLEOTIDE SEQUENCE [LARGE SCALE GENOMIC DNA]</scope>
    <source>
        <strain evidence="1">J267</strain>
        <tissue evidence="1">Leaf</tissue>
    </source>
</reference>
<dbReference type="EMBL" id="CM018052">
    <property type="protein sequence ID" value="KAA8514789.1"/>
    <property type="molecule type" value="Genomic_DNA"/>
</dbReference>
<dbReference type="AlphaFoldDB" id="A0A5J4ZA23"/>
<evidence type="ECO:0000313" key="2">
    <source>
        <dbReference type="Proteomes" id="UP000325577"/>
    </source>
</evidence>
<keyword evidence="2" id="KW-1185">Reference proteome</keyword>
<protein>
    <submittedName>
        <fullName evidence="1">Uncharacterized protein</fullName>
    </submittedName>
</protein>
<organism evidence="1 2">
    <name type="scientific">Nyssa sinensis</name>
    <dbReference type="NCBI Taxonomy" id="561372"/>
    <lineage>
        <taxon>Eukaryota</taxon>
        <taxon>Viridiplantae</taxon>
        <taxon>Streptophyta</taxon>
        <taxon>Embryophyta</taxon>
        <taxon>Tracheophyta</taxon>
        <taxon>Spermatophyta</taxon>
        <taxon>Magnoliopsida</taxon>
        <taxon>eudicotyledons</taxon>
        <taxon>Gunneridae</taxon>
        <taxon>Pentapetalae</taxon>
        <taxon>asterids</taxon>
        <taxon>Cornales</taxon>
        <taxon>Nyssaceae</taxon>
        <taxon>Nyssa</taxon>
    </lineage>
</organism>
<dbReference type="Proteomes" id="UP000325577">
    <property type="component" value="Linkage Group LG9"/>
</dbReference>